<dbReference type="PROSITE" id="PS51125">
    <property type="entry name" value="NHL"/>
    <property type="match status" value="1"/>
</dbReference>
<dbReference type="PANTHER" id="PTHR24104:SF25">
    <property type="entry name" value="PROTEIN LIN-41"/>
    <property type="match status" value="1"/>
</dbReference>
<dbReference type="InterPro" id="IPR050952">
    <property type="entry name" value="TRIM-NHL_E3_ligases"/>
</dbReference>
<dbReference type="AlphaFoldDB" id="A0AAV7JK81"/>
<dbReference type="InterPro" id="IPR011042">
    <property type="entry name" value="6-blade_b-propeller_TolB-like"/>
</dbReference>
<reference evidence="3 4" key="1">
    <citation type="journal article" date="2023" name="BMC Biol.">
        <title>The compact genome of the sponge Oopsacas minuta (Hexactinellida) is lacking key metazoan core genes.</title>
        <authorList>
            <person name="Santini S."/>
            <person name="Schenkelaars Q."/>
            <person name="Jourda C."/>
            <person name="Duchesne M."/>
            <person name="Belahbib H."/>
            <person name="Rocher C."/>
            <person name="Selva M."/>
            <person name="Riesgo A."/>
            <person name="Vervoort M."/>
            <person name="Leys S.P."/>
            <person name="Kodjabachian L."/>
            <person name="Le Bivic A."/>
            <person name="Borchiellini C."/>
            <person name="Claverie J.M."/>
            <person name="Renard E."/>
        </authorList>
    </citation>
    <scope>NUCLEOTIDE SEQUENCE [LARGE SCALE GENOMIC DNA]</scope>
    <source>
        <strain evidence="3">SPO-2</strain>
    </source>
</reference>
<dbReference type="GO" id="GO:0008270">
    <property type="term" value="F:zinc ion binding"/>
    <property type="evidence" value="ECO:0007669"/>
    <property type="project" value="UniProtKB-KW"/>
</dbReference>
<accession>A0AAV7JK81</accession>
<evidence type="ECO:0000256" key="1">
    <source>
        <dbReference type="ARBA" id="ARBA00022737"/>
    </source>
</evidence>
<gene>
    <name evidence="3" type="ORF">LOD99_6837</name>
</gene>
<organism evidence="3 4">
    <name type="scientific">Oopsacas minuta</name>
    <dbReference type="NCBI Taxonomy" id="111878"/>
    <lineage>
        <taxon>Eukaryota</taxon>
        <taxon>Metazoa</taxon>
        <taxon>Porifera</taxon>
        <taxon>Hexactinellida</taxon>
        <taxon>Hexasterophora</taxon>
        <taxon>Lyssacinosida</taxon>
        <taxon>Leucopsacidae</taxon>
        <taxon>Oopsacas</taxon>
    </lineage>
</organism>
<keyword evidence="4" id="KW-1185">Reference proteome</keyword>
<keyword evidence="1" id="KW-0677">Repeat</keyword>
<dbReference type="PANTHER" id="PTHR24104">
    <property type="entry name" value="E3 UBIQUITIN-PROTEIN LIGASE NHLRC1-RELATED"/>
    <property type="match status" value="1"/>
</dbReference>
<proteinExistence type="predicted"/>
<dbReference type="GO" id="GO:0043161">
    <property type="term" value="P:proteasome-mediated ubiquitin-dependent protein catabolic process"/>
    <property type="evidence" value="ECO:0007669"/>
    <property type="project" value="TreeGrafter"/>
</dbReference>
<dbReference type="CDD" id="cd05819">
    <property type="entry name" value="NHL"/>
    <property type="match status" value="1"/>
</dbReference>
<feature type="repeat" description="NHL" evidence="2">
    <location>
        <begin position="213"/>
        <end position="252"/>
    </location>
</feature>
<dbReference type="InterPro" id="IPR001258">
    <property type="entry name" value="NHL_repeat"/>
</dbReference>
<dbReference type="GO" id="GO:0061630">
    <property type="term" value="F:ubiquitin protein ligase activity"/>
    <property type="evidence" value="ECO:0007669"/>
    <property type="project" value="TreeGrafter"/>
</dbReference>
<dbReference type="GO" id="GO:0000209">
    <property type="term" value="P:protein polyubiquitination"/>
    <property type="evidence" value="ECO:0007669"/>
    <property type="project" value="TreeGrafter"/>
</dbReference>
<dbReference type="Gene3D" id="2.120.10.30">
    <property type="entry name" value="TolB, C-terminal domain"/>
    <property type="match status" value="2"/>
</dbReference>
<evidence type="ECO:0000313" key="4">
    <source>
        <dbReference type="Proteomes" id="UP001165289"/>
    </source>
</evidence>
<comment type="caution">
    <text evidence="3">The sequence shown here is derived from an EMBL/GenBank/DDBJ whole genome shotgun (WGS) entry which is preliminary data.</text>
</comment>
<protein>
    <submittedName>
        <fullName evidence="3">E3 ubiquitin-protein ligase TRIM71-like</fullName>
    </submittedName>
</protein>
<dbReference type="Pfam" id="PF01436">
    <property type="entry name" value="NHL"/>
    <property type="match status" value="1"/>
</dbReference>
<evidence type="ECO:0000256" key="2">
    <source>
        <dbReference type="PROSITE-ProRule" id="PRU00504"/>
    </source>
</evidence>
<evidence type="ECO:0000313" key="3">
    <source>
        <dbReference type="EMBL" id="KAI6649117.1"/>
    </source>
</evidence>
<sequence length="364" mass="41604">MIYRLNQRRVELLNSYHFTKNEIASRPLARVRKEEELLGLRADTERRIQTNELRELQERIITDVEQTLAEVRSHQPDTRPVFLYDSAHLEEVISGVGVIVEEEIPVVPSYELMRPVVTIGKKGTTLGELWNPWSVAIDENTDFIYVTECFDPSIISIFSETGDFLNTFTHQNMREPYGIAIHRDNLYVTDIEIHALLHFEFEAGLRLVTMFGSGKGSADDQFKYPHGLAVYNNGDLYITDSCNHRVKIIDSSLSFKTHITHQIMRRPLDIKLTHDEVYVLCNQSPCIHVFSHAGEIIRSIVAGDEVIHSSFFCLDVNQNLLVSDWGDDKVKIFSKDGTLLYTLGQRGDEAGMFVHPRGIVLTKI</sequence>
<name>A0AAV7JK81_9METZ</name>
<dbReference type="SUPFAM" id="SSF63829">
    <property type="entry name" value="Calcium-dependent phosphotriesterase"/>
    <property type="match status" value="1"/>
</dbReference>
<dbReference type="Proteomes" id="UP001165289">
    <property type="component" value="Unassembled WGS sequence"/>
</dbReference>
<dbReference type="EMBL" id="JAKMXF010000322">
    <property type="protein sequence ID" value="KAI6649117.1"/>
    <property type="molecule type" value="Genomic_DNA"/>
</dbReference>